<evidence type="ECO:0000313" key="5">
    <source>
        <dbReference type="EMBL" id="AEJ19786.1"/>
    </source>
</evidence>
<dbReference type="Gene3D" id="3.20.20.140">
    <property type="entry name" value="Metal-dependent hydrolases"/>
    <property type="match status" value="1"/>
</dbReference>
<dbReference type="GO" id="GO:0004536">
    <property type="term" value="F:DNA nuclease activity"/>
    <property type="evidence" value="ECO:0007669"/>
    <property type="project" value="InterPro"/>
</dbReference>
<dbReference type="Proteomes" id="UP000000503">
    <property type="component" value="Chromosome"/>
</dbReference>
<proteinExistence type="inferred from homology"/>
<dbReference type="PANTHER" id="PTHR46124:SF2">
    <property type="entry name" value="D-AMINOACYL-TRNA DEACYLASE"/>
    <property type="match status" value="1"/>
</dbReference>
<evidence type="ECO:0000313" key="6">
    <source>
        <dbReference type="Proteomes" id="UP000000503"/>
    </source>
</evidence>
<dbReference type="InterPro" id="IPR032466">
    <property type="entry name" value="Metal_Hydrolase"/>
</dbReference>
<feature type="binding site" evidence="4">
    <location>
        <position position="218"/>
    </location>
    <ligand>
        <name>a divalent metal cation</name>
        <dbReference type="ChEBI" id="CHEBI:60240"/>
        <label>1</label>
    </ligand>
</feature>
<evidence type="ECO:0000256" key="1">
    <source>
        <dbReference type="ARBA" id="ARBA00009275"/>
    </source>
</evidence>
<keyword evidence="2 4" id="KW-0479">Metal-binding</keyword>
<dbReference type="GO" id="GO:0016788">
    <property type="term" value="F:hydrolase activity, acting on ester bonds"/>
    <property type="evidence" value="ECO:0007669"/>
    <property type="project" value="InterPro"/>
</dbReference>
<dbReference type="eggNOG" id="COG0084">
    <property type="taxonomic scope" value="Bacteria"/>
</dbReference>
<dbReference type="FunFam" id="3.20.20.140:FF:000005">
    <property type="entry name" value="TatD family hydrolase"/>
    <property type="match status" value="1"/>
</dbReference>
<evidence type="ECO:0000256" key="4">
    <source>
        <dbReference type="PIRSR" id="PIRSR005902-1"/>
    </source>
</evidence>
<dbReference type="GO" id="GO:0005829">
    <property type="term" value="C:cytosol"/>
    <property type="evidence" value="ECO:0007669"/>
    <property type="project" value="TreeGrafter"/>
</dbReference>
<sequence>MIPFIDSHAHLSMLPKTPEAVQTYIDEWNTAGLAWIIDVGTQAEDLELRIASITQAFGTQDETKLVYSAGIWPSAEAIQHRHRYIDKLTTQIQRCPRGLLVAIGECGIDRYWNHPEKGADIQGEQELLAAHLELAQIYSLPVIIHSRDAARETLDVLKAFPRVQGVIHCFSYGKTEMKAFIKQGWYISFAGNVTYKNAQSLREALQEVPLDRMLLETDSPYLAPVPHRGKTNNPAMVVHQYEVAARIKNLPLEELAQQIKSNFTSLFIRP</sequence>
<feature type="binding site" evidence="4">
    <location>
        <position position="145"/>
    </location>
    <ligand>
        <name>a divalent metal cation</name>
        <dbReference type="ChEBI" id="CHEBI:60240"/>
        <label>2</label>
    </ligand>
</feature>
<reference evidence="6" key="1">
    <citation type="journal article" date="2013" name="Stand. Genomic Sci.">
        <title>Genome sequence of the thermophilic fresh-water bacterium Spirochaeta caldaria type strain (H1(T)), reclassification of Spirochaeta caldaria, Spirochaeta stenostrepta, and Spirochaeta zuelzerae in the genus Treponema as Treponema caldaria comb. nov., Treponema stenostrepta comb. nov., and Treponema zuelzerae comb. nov., and emendation of the genus Treponema.</title>
        <authorList>
            <person name="Abt B."/>
            <person name="Goker M."/>
            <person name="Scheuner C."/>
            <person name="Han C."/>
            <person name="Lu M."/>
            <person name="Misra M."/>
            <person name="Lapidus A."/>
            <person name="Nolan M."/>
            <person name="Lucas S."/>
            <person name="Hammon N."/>
            <person name="Deshpande S."/>
            <person name="Cheng J.F."/>
            <person name="Tapia R."/>
            <person name="Goodwin L.A."/>
            <person name="Pitluck S."/>
            <person name="Liolios K."/>
            <person name="Pagani I."/>
            <person name="Ivanova N."/>
            <person name="Mavromatis K."/>
            <person name="Mikhailova N."/>
            <person name="Huntemann M."/>
            <person name="Pati A."/>
            <person name="Chen A."/>
            <person name="Palaniappan K."/>
            <person name="Land M."/>
            <person name="Hauser L."/>
            <person name="Jeffries C.D."/>
            <person name="Rohde M."/>
            <person name="Spring S."/>
            <person name="Gronow S."/>
            <person name="Detter J.C."/>
            <person name="Bristow J."/>
            <person name="Eisen J.A."/>
            <person name="Markowitz V."/>
            <person name="Hugenholtz P."/>
            <person name="Kyrpides N.C."/>
            <person name="Woyke T."/>
            <person name="Klenk H.P."/>
        </authorList>
    </citation>
    <scope>NUCLEOTIDE SEQUENCE</scope>
    <source>
        <strain evidence="6">ATCC 51460 / DSM 7334 / H1</strain>
    </source>
</reference>
<dbReference type="HOGENOM" id="CLU_031506_4_3_12"/>
<keyword evidence="3 5" id="KW-0378">Hydrolase</keyword>
<dbReference type="InterPro" id="IPR001130">
    <property type="entry name" value="TatD-like"/>
</dbReference>
<feature type="binding site" evidence="4">
    <location>
        <position position="8"/>
    </location>
    <ligand>
        <name>a divalent metal cation</name>
        <dbReference type="ChEBI" id="CHEBI:60240"/>
        <label>1</label>
    </ligand>
</feature>
<dbReference type="SUPFAM" id="SSF51556">
    <property type="entry name" value="Metallo-dependent hydrolases"/>
    <property type="match status" value="1"/>
</dbReference>
<dbReference type="EMBL" id="CP002868">
    <property type="protein sequence ID" value="AEJ19786.1"/>
    <property type="molecule type" value="Genomic_DNA"/>
</dbReference>
<dbReference type="OrthoDB" id="9810005at2"/>
<dbReference type="PIRSF" id="PIRSF005902">
    <property type="entry name" value="DNase_TatD"/>
    <property type="match status" value="1"/>
</dbReference>
<evidence type="ECO:0000256" key="2">
    <source>
        <dbReference type="ARBA" id="ARBA00022723"/>
    </source>
</evidence>
<dbReference type="AlphaFoldDB" id="F8F0S9"/>
<organism evidence="5 6">
    <name type="scientific">Gracilinema caldarium (strain ATCC 51460 / DSM 7334 / H1)</name>
    <name type="common">Treponema caldarium</name>
    <dbReference type="NCBI Taxonomy" id="744872"/>
    <lineage>
        <taxon>Bacteria</taxon>
        <taxon>Pseudomonadati</taxon>
        <taxon>Spirochaetota</taxon>
        <taxon>Spirochaetia</taxon>
        <taxon>Spirochaetales</taxon>
        <taxon>Breznakiellaceae</taxon>
        <taxon>Gracilinema</taxon>
    </lineage>
</organism>
<dbReference type="CDD" id="cd01310">
    <property type="entry name" value="TatD_DNAse"/>
    <property type="match status" value="1"/>
</dbReference>
<accession>F8F0S9</accession>
<dbReference type="PANTHER" id="PTHR46124">
    <property type="entry name" value="D-AMINOACYL-TRNA DEACYLASE"/>
    <property type="match status" value="1"/>
</dbReference>
<dbReference type="InterPro" id="IPR015991">
    <property type="entry name" value="TatD/YcfH-like"/>
</dbReference>
<keyword evidence="6" id="KW-1185">Reference proteome</keyword>
<protein>
    <submittedName>
        <fullName evidence="5">Hydrolase, TatD family</fullName>
    </submittedName>
</protein>
<feature type="binding site" evidence="4">
    <location>
        <position position="168"/>
    </location>
    <ligand>
        <name>a divalent metal cation</name>
        <dbReference type="ChEBI" id="CHEBI:60240"/>
        <label>2</label>
    </ligand>
</feature>
<comment type="similarity">
    <text evidence="1">Belongs to the metallo-dependent hydrolases superfamily. TatD-type hydrolase family.</text>
</comment>
<dbReference type="NCBIfam" id="TIGR00010">
    <property type="entry name" value="YchF/TatD family DNA exonuclease"/>
    <property type="match status" value="1"/>
</dbReference>
<dbReference type="Pfam" id="PF01026">
    <property type="entry name" value="TatD_DNase"/>
    <property type="match status" value="1"/>
</dbReference>
<evidence type="ECO:0000256" key="3">
    <source>
        <dbReference type="ARBA" id="ARBA00022801"/>
    </source>
</evidence>
<dbReference type="GO" id="GO:0046872">
    <property type="term" value="F:metal ion binding"/>
    <property type="evidence" value="ECO:0007669"/>
    <property type="project" value="UniProtKB-KW"/>
</dbReference>
<feature type="binding site" evidence="4">
    <location>
        <position position="10"/>
    </location>
    <ligand>
        <name>a divalent metal cation</name>
        <dbReference type="ChEBI" id="CHEBI:60240"/>
        <label>1</label>
    </ligand>
</feature>
<name>F8F0S9_GRAC1</name>
<feature type="binding site" evidence="4">
    <location>
        <position position="105"/>
    </location>
    <ligand>
        <name>a divalent metal cation</name>
        <dbReference type="ChEBI" id="CHEBI:60240"/>
        <label>1</label>
    </ligand>
</feature>
<dbReference type="STRING" id="744872.Spica_1643"/>
<dbReference type="RefSeq" id="WP_013969095.1">
    <property type="nucleotide sequence ID" value="NC_015732.1"/>
</dbReference>
<dbReference type="KEGG" id="scd:Spica_1643"/>
<gene>
    <name evidence="5" type="ordered locus">Spica_1643</name>
</gene>